<evidence type="ECO:0000256" key="1">
    <source>
        <dbReference type="ARBA" id="ARBA00022801"/>
    </source>
</evidence>
<dbReference type="PANTHER" id="PTHR12187:SF11">
    <property type="entry name" value="PHOSPHATIDYLINOSITOL-3,4-BISPHOSPHATE 4-PHOSPHATASE"/>
    <property type="match status" value="1"/>
</dbReference>
<evidence type="ECO:0000313" key="5">
    <source>
        <dbReference type="Proteomes" id="UP000230750"/>
    </source>
</evidence>
<accession>A0A2G8JH01</accession>
<keyword evidence="1" id="KW-0378">Hydrolase</keyword>
<evidence type="ECO:0000256" key="3">
    <source>
        <dbReference type="SAM" id="MobiDB-lite"/>
    </source>
</evidence>
<feature type="region of interest" description="Disordered" evidence="3">
    <location>
        <begin position="305"/>
        <end position="355"/>
    </location>
</feature>
<dbReference type="GO" id="GO:0005737">
    <property type="term" value="C:cytoplasm"/>
    <property type="evidence" value="ECO:0007669"/>
    <property type="project" value="TreeGrafter"/>
</dbReference>
<sequence length="681" mass="76230">LEDPDDMGSTIGQQSKTDGGPSSPTSLLAPPLSPRLRGGSISSTISRRCQMLSNDCYLKNLFCCPINKTYRIPTAGGETIQVQEIMEETKLSYYIPAEMLSLYKAEETKIVDQLVKLGKMAVEWERAKDAVVEVHFDLKTDYSKVLEYVRKLQSKESQFKKSIDKGEKDLEFVATNLHLQTMQVGMVEGRGKEASYDITTVGAPAAHTMKFKNGGLRRLLHAASESNKGSKSLCQQGQEIIQQVHSTTPEVYQELQDLWDVADGRSVSEMKVKVQAVKEKVDQLLSHLETPVIEQAYCSYYDATRTGSKPERKQSKHTSPQHSKSSVNRQTSSTSTGSDAISDDTENHNTPLPSIQHNTAFLTLPTLTSLIKNLLEKLSTLQHTVDMLPDNAPQRDRCQCINQPIICIKEDLKKLLDQVECAVTFLTLQEEYSHLDTLYSLQKRRDIVFSQAISALIGGAIIQLRRNISNSQFLKQIYDIGLLLHAESLLSTYGDEMGMLEDMAIGINDLEKVSFQIIRGSESDHKPILSGTRNALLVKLPLHPDHYTAVEETVGRECVMYRKIAVKTVLFTVGVNEEQSLAELFGDTSLQEHINQENLVKLEQYYQKFRSKKPASDINVDVPLSSLKHYMQSKKPKNVEILHASTQLSRAMHAIRLTSCKSAKDRTAMSVTLEQCQNTIG</sequence>
<evidence type="ECO:0000256" key="2">
    <source>
        <dbReference type="ARBA" id="ARBA00023098"/>
    </source>
</evidence>
<name>A0A2G8JH01_STIJA</name>
<dbReference type="EMBL" id="MRZV01002007">
    <property type="protein sequence ID" value="PIK35023.1"/>
    <property type="molecule type" value="Genomic_DNA"/>
</dbReference>
<evidence type="ECO:0000313" key="4">
    <source>
        <dbReference type="EMBL" id="PIK35023.1"/>
    </source>
</evidence>
<reference evidence="4 5" key="1">
    <citation type="journal article" date="2017" name="PLoS Biol.">
        <title>The sea cucumber genome provides insights into morphological evolution and visceral regeneration.</title>
        <authorList>
            <person name="Zhang X."/>
            <person name="Sun L."/>
            <person name="Yuan J."/>
            <person name="Sun Y."/>
            <person name="Gao Y."/>
            <person name="Zhang L."/>
            <person name="Li S."/>
            <person name="Dai H."/>
            <person name="Hamel J.F."/>
            <person name="Liu C."/>
            <person name="Yu Y."/>
            <person name="Liu S."/>
            <person name="Lin W."/>
            <person name="Guo K."/>
            <person name="Jin S."/>
            <person name="Xu P."/>
            <person name="Storey K.B."/>
            <person name="Huan P."/>
            <person name="Zhang T."/>
            <person name="Zhou Y."/>
            <person name="Zhang J."/>
            <person name="Lin C."/>
            <person name="Li X."/>
            <person name="Xing L."/>
            <person name="Huo D."/>
            <person name="Sun M."/>
            <person name="Wang L."/>
            <person name="Mercier A."/>
            <person name="Li F."/>
            <person name="Yang H."/>
            <person name="Xiang J."/>
        </authorList>
    </citation>
    <scope>NUCLEOTIDE SEQUENCE [LARGE SCALE GENOMIC DNA]</scope>
    <source>
        <strain evidence="4">Shaxun</strain>
        <tissue evidence="4">Muscle</tissue>
    </source>
</reference>
<keyword evidence="2" id="KW-0443">Lipid metabolism</keyword>
<feature type="compositionally biased region" description="Polar residues" evidence="3">
    <location>
        <begin position="317"/>
        <end position="339"/>
    </location>
</feature>
<dbReference type="PANTHER" id="PTHR12187">
    <property type="entry name" value="AGAP000124-PA"/>
    <property type="match status" value="1"/>
</dbReference>
<dbReference type="OrthoDB" id="159395at2759"/>
<comment type="caution">
    <text evidence="4">The sequence shown here is derived from an EMBL/GenBank/DDBJ whole genome shotgun (WGS) entry which is preliminary data.</text>
</comment>
<dbReference type="STRING" id="307972.A0A2G8JH01"/>
<dbReference type="GO" id="GO:0016316">
    <property type="term" value="F:phosphatidylinositol-3,4-bisphosphate 4-phosphatase activity"/>
    <property type="evidence" value="ECO:0007669"/>
    <property type="project" value="InterPro"/>
</dbReference>
<proteinExistence type="predicted"/>
<feature type="non-terminal residue" evidence="4">
    <location>
        <position position="1"/>
    </location>
</feature>
<dbReference type="InterPro" id="IPR039034">
    <property type="entry name" value="INPP4"/>
</dbReference>
<gene>
    <name evidence="4" type="ORF">BSL78_28152</name>
</gene>
<dbReference type="Proteomes" id="UP000230750">
    <property type="component" value="Unassembled WGS sequence"/>
</dbReference>
<keyword evidence="5" id="KW-1185">Reference proteome</keyword>
<feature type="compositionally biased region" description="Low complexity" evidence="3">
    <location>
        <begin position="19"/>
        <end position="39"/>
    </location>
</feature>
<dbReference type="AlphaFoldDB" id="A0A2G8JH01"/>
<protein>
    <submittedName>
        <fullName evidence="4">Putative type I inositol 3,4-bisphosphate 4-phosphatase</fullName>
    </submittedName>
</protein>
<organism evidence="4 5">
    <name type="scientific">Stichopus japonicus</name>
    <name type="common">Sea cucumber</name>
    <dbReference type="NCBI Taxonomy" id="307972"/>
    <lineage>
        <taxon>Eukaryota</taxon>
        <taxon>Metazoa</taxon>
        <taxon>Echinodermata</taxon>
        <taxon>Eleutherozoa</taxon>
        <taxon>Echinozoa</taxon>
        <taxon>Holothuroidea</taxon>
        <taxon>Aspidochirotacea</taxon>
        <taxon>Aspidochirotida</taxon>
        <taxon>Stichopodidae</taxon>
        <taxon>Apostichopus</taxon>
    </lineage>
</organism>
<feature type="region of interest" description="Disordered" evidence="3">
    <location>
        <begin position="1"/>
        <end position="39"/>
    </location>
</feature>